<dbReference type="STRING" id="1173022.Cri9333_2570"/>
<dbReference type="RefSeq" id="WP_015203547.1">
    <property type="nucleotide sequence ID" value="NC_019753.1"/>
</dbReference>
<accession>K9VZ79</accession>
<dbReference type="SUPFAM" id="SSF47090">
    <property type="entry name" value="PGBD-like"/>
    <property type="match status" value="1"/>
</dbReference>
<keyword evidence="7" id="KW-1185">Reference proteome</keyword>
<feature type="region of interest" description="Disordered" evidence="3">
    <location>
        <begin position="142"/>
        <end position="231"/>
    </location>
</feature>
<dbReference type="HOGENOM" id="CLU_042015_0_0_3"/>
<dbReference type="SUPFAM" id="SSF48371">
    <property type="entry name" value="ARM repeat"/>
    <property type="match status" value="1"/>
</dbReference>
<feature type="compositionally biased region" description="Low complexity" evidence="3">
    <location>
        <begin position="190"/>
        <end position="204"/>
    </location>
</feature>
<evidence type="ECO:0000256" key="4">
    <source>
        <dbReference type="SAM" id="Phobius"/>
    </source>
</evidence>
<dbReference type="Gene3D" id="1.25.10.10">
    <property type="entry name" value="Leucine-rich Repeat Variant"/>
    <property type="match status" value="1"/>
</dbReference>
<dbReference type="EMBL" id="CP003620">
    <property type="protein sequence ID" value="AFZ13433.1"/>
    <property type="molecule type" value="Genomic_DNA"/>
</dbReference>
<feature type="transmembrane region" description="Helical" evidence="4">
    <location>
        <begin position="246"/>
        <end position="267"/>
    </location>
</feature>
<dbReference type="InterPro" id="IPR036366">
    <property type="entry name" value="PGBDSf"/>
</dbReference>
<keyword evidence="4" id="KW-1133">Transmembrane helix</keyword>
<organism evidence="6 7">
    <name type="scientific">Crinalium epipsammum PCC 9333</name>
    <dbReference type="NCBI Taxonomy" id="1173022"/>
    <lineage>
        <taxon>Bacteria</taxon>
        <taxon>Bacillati</taxon>
        <taxon>Cyanobacteriota</taxon>
        <taxon>Cyanophyceae</taxon>
        <taxon>Gomontiellales</taxon>
        <taxon>Gomontiellaceae</taxon>
        <taxon>Crinalium</taxon>
    </lineage>
</organism>
<dbReference type="InterPro" id="IPR011989">
    <property type="entry name" value="ARM-like"/>
</dbReference>
<dbReference type="GO" id="GO:0030089">
    <property type="term" value="C:phycobilisome"/>
    <property type="evidence" value="ECO:0007669"/>
    <property type="project" value="UniProtKB-KW"/>
</dbReference>
<dbReference type="Gene3D" id="1.10.101.10">
    <property type="entry name" value="PGBD-like superfamily/PGBD"/>
    <property type="match status" value="1"/>
</dbReference>
<dbReference type="InterPro" id="IPR036365">
    <property type="entry name" value="PGBD-like_sf"/>
</dbReference>
<keyword evidence="4" id="KW-0472">Membrane</keyword>
<sequence length="502" mass="55128">MIPDRSKFFIFTFITCLSYAASRQSSVLAYPTLAQFPPQQSILENTTANGQSNSIVVAQAYPGVTDMPTLNRGSKGEKVGELQTQLKQLGFYDGPVDKSYGEKLQFAVAKFQNAVGLTADGVTTPATWQWLQIIQSQNSTAVATPTQPKQTTSVPTSLQPTPQPTAVATPTQPTQQTTLVPTPLQPTPQPTAVATPTQPTQKTTSSVQEKSSSEMPVTSANTTQIAQNPNSSAVKTVATESDIPRWVWLLIGFVFTVIGVGGGIYLFMKLFGYEPFEEENQAETYISPPPPPRSRRVEPPTPRTKKTSPKNSYPSSTPRVVETISIEPQPKRQAPTEAIVVEQTTRLPKININDELIKDLREPNKSKQRKAIWELAQQGDSRAVQPLLDLMIDSDSTQRSLIIDALSQIGIRTLKHINRAFAISLEDENAEVRKNTIRDLTRVYESLSQINQLLLHAADDEDSEVQETAEWALSQLNRIRVASGVENGQLPNYGNSTDNSAL</sequence>
<dbReference type="OrthoDB" id="581048at2"/>
<evidence type="ECO:0000256" key="2">
    <source>
        <dbReference type="ARBA" id="ARBA00022738"/>
    </source>
</evidence>
<name>K9VZ79_9CYAN</name>
<keyword evidence="4" id="KW-0812">Transmembrane</keyword>
<dbReference type="Pfam" id="PF13646">
    <property type="entry name" value="HEAT_2"/>
    <property type="match status" value="1"/>
</dbReference>
<dbReference type="eggNOG" id="COG3409">
    <property type="taxonomic scope" value="Bacteria"/>
</dbReference>
<evidence type="ECO:0000313" key="6">
    <source>
        <dbReference type="EMBL" id="AFZ13433.1"/>
    </source>
</evidence>
<reference evidence="6 7" key="1">
    <citation type="submission" date="2012-06" db="EMBL/GenBank/DDBJ databases">
        <title>Finished chromosome of genome of Crinalium epipsammum PCC 9333.</title>
        <authorList>
            <consortium name="US DOE Joint Genome Institute"/>
            <person name="Gugger M."/>
            <person name="Coursin T."/>
            <person name="Rippka R."/>
            <person name="Tandeau De Marsac N."/>
            <person name="Huntemann M."/>
            <person name="Wei C.-L."/>
            <person name="Han J."/>
            <person name="Detter J.C."/>
            <person name="Han C."/>
            <person name="Tapia R."/>
            <person name="Davenport K."/>
            <person name="Daligault H."/>
            <person name="Erkkila T."/>
            <person name="Gu W."/>
            <person name="Munk A.C.C."/>
            <person name="Teshima H."/>
            <person name="Xu Y."/>
            <person name="Chain P."/>
            <person name="Chen A."/>
            <person name="Krypides N."/>
            <person name="Mavromatis K."/>
            <person name="Markowitz V."/>
            <person name="Szeto E."/>
            <person name="Ivanova N."/>
            <person name="Mikhailova N."/>
            <person name="Ovchinnikova G."/>
            <person name="Pagani I."/>
            <person name="Pati A."/>
            <person name="Goodwin L."/>
            <person name="Peters L."/>
            <person name="Pitluck S."/>
            <person name="Woyke T."/>
            <person name="Kerfeld C."/>
        </authorList>
    </citation>
    <scope>NUCLEOTIDE SEQUENCE [LARGE SCALE GENOMIC DNA]</scope>
    <source>
        <strain evidence="6 7">PCC 9333</strain>
    </source>
</reference>
<feature type="compositionally biased region" description="Polar residues" evidence="3">
    <location>
        <begin position="205"/>
        <end position="231"/>
    </location>
</feature>
<evidence type="ECO:0000256" key="1">
    <source>
        <dbReference type="ARBA" id="ARBA00022549"/>
    </source>
</evidence>
<dbReference type="KEGG" id="cep:Cri9333_2570"/>
<protein>
    <submittedName>
        <fullName evidence="6">Peptidoglycan-binding domain 1 protein</fullName>
    </submittedName>
</protein>
<dbReference type="Proteomes" id="UP000010472">
    <property type="component" value="Chromosome"/>
</dbReference>
<proteinExistence type="predicted"/>
<evidence type="ECO:0000313" key="7">
    <source>
        <dbReference type="Proteomes" id="UP000010472"/>
    </source>
</evidence>
<dbReference type="PATRIC" id="fig|1173022.3.peg.2780"/>
<dbReference type="Pfam" id="PF01471">
    <property type="entry name" value="PG_binding_1"/>
    <property type="match status" value="1"/>
</dbReference>
<keyword evidence="1" id="KW-0042">Antenna complex</keyword>
<gene>
    <name evidence="6" type="ORF">Cri9333_2570</name>
</gene>
<feature type="domain" description="Peptidoglycan binding-like" evidence="5">
    <location>
        <begin position="76"/>
        <end position="131"/>
    </location>
</feature>
<feature type="compositionally biased region" description="Polar residues" evidence="3">
    <location>
        <begin position="142"/>
        <end position="157"/>
    </location>
</feature>
<evidence type="ECO:0000256" key="3">
    <source>
        <dbReference type="SAM" id="MobiDB-lite"/>
    </source>
</evidence>
<evidence type="ECO:0000259" key="5">
    <source>
        <dbReference type="Pfam" id="PF01471"/>
    </source>
</evidence>
<keyword evidence="2" id="KW-0605">Phycobilisome</keyword>
<dbReference type="eggNOG" id="COG1413">
    <property type="taxonomic scope" value="Bacteria"/>
</dbReference>
<feature type="region of interest" description="Disordered" evidence="3">
    <location>
        <begin position="282"/>
        <end position="320"/>
    </location>
</feature>
<dbReference type="InterPro" id="IPR016024">
    <property type="entry name" value="ARM-type_fold"/>
</dbReference>
<dbReference type="InterPro" id="IPR002477">
    <property type="entry name" value="Peptidoglycan-bd-like"/>
</dbReference>
<dbReference type="AlphaFoldDB" id="K9VZ79"/>
<feature type="compositionally biased region" description="Low complexity" evidence="3">
    <location>
        <begin position="158"/>
        <end position="182"/>
    </location>
</feature>